<proteinExistence type="predicted"/>
<evidence type="ECO:0000313" key="2">
    <source>
        <dbReference type="EMBL" id="MDR6956826.1"/>
    </source>
</evidence>
<reference evidence="2" key="1">
    <citation type="submission" date="2023-07" db="EMBL/GenBank/DDBJ databases">
        <title>Sorghum-associated microbial communities from plants grown in Nebraska, USA.</title>
        <authorList>
            <person name="Schachtman D."/>
        </authorList>
    </citation>
    <scope>NUCLEOTIDE SEQUENCE</scope>
    <source>
        <strain evidence="2">3432</strain>
    </source>
</reference>
<gene>
    <name evidence="2" type="ORF">J2W43_000789</name>
</gene>
<feature type="region of interest" description="Disordered" evidence="1">
    <location>
        <begin position="45"/>
        <end position="77"/>
    </location>
</feature>
<evidence type="ECO:0000313" key="3">
    <source>
        <dbReference type="Proteomes" id="UP001252613"/>
    </source>
</evidence>
<sequence>MPTYSVSTKVLCTLGRSAISGLLIGGGETIADNVANLEDSGDGPASRCLFSRRQSQASPDRLPVSTRPYAKRIRERT</sequence>
<name>A0AAW8M4W2_9PSED</name>
<organism evidence="2 3">
    <name type="scientific">Pseudomonas brassicacearum</name>
    <dbReference type="NCBI Taxonomy" id="930166"/>
    <lineage>
        <taxon>Bacteria</taxon>
        <taxon>Pseudomonadati</taxon>
        <taxon>Pseudomonadota</taxon>
        <taxon>Gammaproteobacteria</taxon>
        <taxon>Pseudomonadales</taxon>
        <taxon>Pseudomonadaceae</taxon>
        <taxon>Pseudomonas</taxon>
    </lineage>
</organism>
<dbReference type="Proteomes" id="UP001252613">
    <property type="component" value="Unassembled WGS sequence"/>
</dbReference>
<accession>A0AAW8M4W2</accession>
<dbReference type="AlphaFoldDB" id="A0AAW8M4W2"/>
<dbReference type="EMBL" id="JAVDVC010000001">
    <property type="protein sequence ID" value="MDR6956826.1"/>
    <property type="molecule type" value="Genomic_DNA"/>
</dbReference>
<comment type="caution">
    <text evidence="2">The sequence shown here is derived from an EMBL/GenBank/DDBJ whole genome shotgun (WGS) entry which is preliminary data.</text>
</comment>
<evidence type="ECO:0000256" key="1">
    <source>
        <dbReference type="SAM" id="MobiDB-lite"/>
    </source>
</evidence>
<protein>
    <submittedName>
        <fullName evidence="2">Uncharacterized protein</fullName>
    </submittedName>
</protein>